<keyword evidence="1" id="KW-0175">Coiled coil</keyword>
<dbReference type="Pfam" id="PF24554">
    <property type="entry name" value="DUF7603"/>
    <property type="match status" value="1"/>
</dbReference>
<evidence type="ECO:0000313" key="5">
    <source>
        <dbReference type="Proteomes" id="UP001270362"/>
    </source>
</evidence>
<feature type="region of interest" description="Disordered" evidence="2">
    <location>
        <begin position="608"/>
        <end position="628"/>
    </location>
</feature>
<protein>
    <recommendedName>
        <fullName evidence="3">DUF7603 domain-containing protein</fullName>
    </recommendedName>
</protein>
<feature type="region of interest" description="Disordered" evidence="2">
    <location>
        <begin position="934"/>
        <end position="997"/>
    </location>
</feature>
<gene>
    <name evidence="4" type="ORF">B0T22DRAFT_496580</name>
</gene>
<feature type="coiled-coil region" evidence="1">
    <location>
        <begin position="1003"/>
        <end position="1061"/>
    </location>
</feature>
<feature type="compositionally biased region" description="Pro residues" evidence="2">
    <location>
        <begin position="38"/>
        <end position="47"/>
    </location>
</feature>
<name>A0AAE0XJG1_9PEZI</name>
<dbReference type="InterPro" id="IPR056023">
    <property type="entry name" value="DUF7603"/>
</dbReference>
<feature type="compositionally biased region" description="Polar residues" evidence="2">
    <location>
        <begin position="81"/>
        <end position="92"/>
    </location>
</feature>
<reference evidence="4" key="2">
    <citation type="submission" date="2023-06" db="EMBL/GenBank/DDBJ databases">
        <authorList>
            <consortium name="Lawrence Berkeley National Laboratory"/>
            <person name="Haridas S."/>
            <person name="Hensen N."/>
            <person name="Bonometti L."/>
            <person name="Westerberg I."/>
            <person name="Brannstrom I.O."/>
            <person name="Guillou S."/>
            <person name="Cros-Aarteil S."/>
            <person name="Calhoun S."/>
            <person name="Kuo A."/>
            <person name="Mondo S."/>
            <person name="Pangilinan J."/>
            <person name="Riley R."/>
            <person name="Labutti K."/>
            <person name="Andreopoulos B."/>
            <person name="Lipzen A."/>
            <person name="Chen C."/>
            <person name="Yanf M."/>
            <person name="Daum C."/>
            <person name="Ng V."/>
            <person name="Clum A."/>
            <person name="Steindorff A."/>
            <person name="Ohm R."/>
            <person name="Martin F."/>
            <person name="Silar P."/>
            <person name="Natvig D."/>
            <person name="Lalanne C."/>
            <person name="Gautier V."/>
            <person name="Ament-Velasquez S.L."/>
            <person name="Kruys A."/>
            <person name="Hutchinson M.I."/>
            <person name="Powell A.J."/>
            <person name="Barry K."/>
            <person name="Miller A.N."/>
            <person name="Grigoriev I.V."/>
            <person name="Debuchy R."/>
            <person name="Gladieux P."/>
            <person name="Thoren M.H."/>
            <person name="Johannesson H."/>
        </authorList>
    </citation>
    <scope>NUCLEOTIDE SEQUENCE</scope>
    <source>
        <strain evidence="4">CBS 314.62</strain>
    </source>
</reference>
<feature type="region of interest" description="Disordered" evidence="2">
    <location>
        <begin position="193"/>
        <end position="271"/>
    </location>
</feature>
<organism evidence="4 5">
    <name type="scientific">Podospora appendiculata</name>
    <dbReference type="NCBI Taxonomy" id="314037"/>
    <lineage>
        <taxon>Eukaryota</taxon>
        <taxon>Fungi</taxon>
        <taxon>Dikarya</taxon>
        <taxon>Ascomycota</taxon>
        <taxon>Pezizomycotina</taxon>
        <taxon>Sordariomycetes</taxon>
        <taxon>Sordariomycetidae</taxon>
        <taxon>Sordariales</taxon>
        <taxon>Podosporaceae</taxon>
        <taxon>Podospora</taxon>
    </lineage>
</organism>
<comment type="caution">
    <text evidence="4">The sequence shown here is derived from an EMBL/GenBank/DDBJ whole genome shotgun (WGS) entry which is preliminary data.</text>
</comment>
<sequence length="1078" mass="119551">MAALVSPSPPQRGRHSISLLSDTSSASSEVAAGRPSQHPAPLPPLGPLRPLRPLTIETSTQADVFPPPPRPAKRPLPSPRTARSQSLANSSAPIKRKPLSSTASPLATRYSTRDYLEIAQLPRPEQRFSRSFSLDSPTLYDFPSLAAAVRWNATDSPPSLEASQLSSHVPQLPQLELASAGDLQLRNIWRSNPAAAQTPSDAVSRDEDLSAEALSPTTQGSSHGEAESNHTDSAEPLDKRNTVLNAMSVLNRRSPPPHLDLGPVDTEGRDTDDINNLNKPLPKSPASSKLGTYFGWANSDSSTTDFSDKGFSPLPSPYSLKPAAFATDSDETPVSAQSSTFSHDAHDNPLLYSEEYLQTPPGSTFSPGQIEEMEDELKAISAELASSIRREMDLEDLVDRLQDQVNNPQAPGKRTSDYFSDSGYSSAKFSEYDHAKEEISQIQRRAEQDKAQITLELTGKLQDERHRRKLLDQQIMELSRRASQIDIAEMNSKDASERVKELEATCEDLRRRLSEERQVKDNFEDLLSALKGELQNASNERDNLRDEIVPQLRSRVEGLEAQAAEIAKSAYDTSKMQQELQSLKSENSELKQTGSRISVALSRSASVAGGSYNRKARPQSLLTRSNTVKQTESREVLADRLKDVEAQRDALHSALRSLLERQEFQNRENSKKISGSPRKAGYQKEVSVLREEINVLRRRAEDTIEQKWEVEKGLGGLKMDLDRAEEEISSLRSLLKEKDILIPDTLARSSRGSEKLSGPVSSESLEKAYKDLQAAYTEALERIKALEDSTASDEKTRLAMQRLEQSLSAAVTDRDFARSEASSYLDELEALRATEKDHFATERDLADQLRDSARRVEELAQQVRTQLATNAALRTRLSDTVARGEANQRHRLRTLEDQVVAAQTNAEERVTRHEEELATLKDAQSIQLQRLRDASGGLRSPRLFPPRSPLSPMLSARSGASGQPARVSRMSSPLLSPNADRPGIRRSSTTPLHGVDGSMAEQVETLKGRVAELEGALAAADAEMQEVVSRMNAAQIEVMMLQEEREDAVRETRRLQRILEEEKVRVFEDRFRTITAVR</sequence>
<dbReference type="Proteomes" id="UP001270362">
    <property type="component" value="Unassembled WGS sequence"/>
</dbReference>
<feature type="domain" description="DUF7603" evidence="3">
    <location>
        <begin position="799"/>
        <end position="890"/>
    </location>
</feature>
<dbReference type="EMBL" id="JAULSO010000001">
    <property type="protein sequence ID" value="KAK3694042.1"/>
    <property type="molecule type" value="Genomic_DNA"/>
</dbReference>
<keyword evidence="5" id="KW-1185">Reference proteome</keyword>
<dbReference type="AlphaFoldDB" id="A0AAE0XJG1"/>
<evidence type="ECO:0000256" key="1">
    <source>
        <dbReference type="SAM" id="Coils"/>
    </source>
</evidence>
<proteinExistence type="predicted"/>
<feature type="coiled-coil region" evidence="1">
    <location>
        <begin position="814"/>
        <end position="866"/>
    </location>
</feature>
<evidence type="ECO:0000259" key="3">
    <source>
        <dbReference type="Pfam" id="PF24554"/>
    </source>
</evidence>
<feature type="compositionally biased region" description="Basic and acidic residues" evidence="2">
    <location>
        <begin position="224"/>
        <end position="241"/>
    </location>
</feature>
<feature type="compositionally biased region" description="Pro residues" evidence="2">
    <location>
        <begin position="65"/>
        <end position="78"/>
    </location>
</feature>
<evidence type="ECO:0000256" key="2">
    <source>
        <dbReference type="SAM" id="MobiDB-lite"/>
    </source>
</evidence>
<feature type="coiled-coil region" evidence="1">
    <location>
        <begin position="641"/>
        <end position="789"/>
    </location>
</feature>
<feature type="region of interest" description="Disordered" evidence="2">
    <location>
        <begin position="1"/>
        <end position="106"/>
    </location>
</feature>
<accession>A0AAE0XJG1</accession>
<feature type="compositionally biased region" description="Low complexity" evidence="2">
    <location>
        <begin position="16"/>
        <end position="28"/>
    </location>
</feature>
<reference evidence="4" key="1">
    <citation type="journal article" date="2023" name="Mol. Phylogenet. Evol.">
        <title>Genome-scale phylogeny and comparative genomics of the fungal order Sordariales.</title>
        <authorList>
            <person name="Hensen N."/>
            <person name="Bonometti L."/>
            <person name="Westerberg I."/>
            <person name="Brannstrom I.O."/>
            <person name="Guillou S."/>
            <person name="Cros-Aarteil S."/>
            <person name="Calhoun S."/>
            <person name="Haridas S."/>
            <person name="Kuo A."/>
            <person name="Mondo S."/>
            <person name="Pangilinan J."/>
            <person name="Riley R."/>
            <person name="LaButti K."/>
            <person name="Andreopoulos B."/>
            <person name="Lipzen A."/>
            <person name="Chen C."/>
            <person name="Yan M."/>
            <person name="Daum C."/>
            <person name="Ng V."/>
            <person name="Clum A."/>
            <person name="Steindorff A."/>
            <person name="Ohm R.A."/>
            <person name="Martin F."/>
            <person name="Silar P."/>
            <person name="Natvig D.O."/>
            <person name="Lalanne C."/>
            <person name="Gautier V."/>
            <person name="Ament-Velasquez S.L."/>
            <person name="Kruys A."/>
            <person name="Hutchinson M.I."/>
            <person name="Powell A.J."/>
            <person name="Barry K."/>
            <person name="Miller A.N."/>
            <person name="Grigoriev I.V."/>
            <person name="Debuchy R."/>
            <person name="Gladieux P."/>
            <person name="Hiltunen Thoren M."/>
            <person name="Johannesson H."/>
        </authorList>
    </citation>
    <scope>NUCLEOTIDE SEQUENCE</scope>
    <source>
        <strain evidence="4">CBS 314.62</strain>
    </source>
</reference>
<feature type="coiled-coil region" evidence="1">
    <location>
        <begin position="432"/>
        <end position="547"/>
    </location>
</feature>
<evidence type="ECO:0000313" key="4">
    <source>
        <dbReference type="EMBL" id="KAK3694042.1"/>
    </source>
</evidence>